<dbReference type="EMBL" id="CP002028">
    <property type="protein sequence ID" value="ADG82097.1"/>
    <property type="molecule type" value="Genomic_DNA"/>
</dbReference>
<dbReference type="Pfam" id="PF08352">
    <property type="entry name" value="oligo_HPY"/>
    <property type="match status" value="1"/>
</dbReference>
<keyword evidence="6" id="KW-0067">ATP-binding</keyword>
<accession>D5XEM6</accession>
<dbReference type="CDD" id="cd03257">
    <property type="entry name" value="ABC_NikE_OppD_transporters"/>
    <property type="match status" value="1"/>
</dbReference>
<reference evidence="9 10" key="1">
    <citation type="submission" date="2010-05" db="EMBL/GenBank/DDBJ databases">
        <title>Complete sequence of Thermincola sp. JR.</title>
        <authorList>
            <consortium name="US DOE Joint Genome Institute"/>
            <person name="Lucas S."/>
            <person name="Copeland A."/>
            <person name="Lapidus A."/>
            <person name="Cheng J.-F."/>
            <person name="Bruce D."/>
            <person name="Goodwin L."/>
            <person name="Pitluck S."/>
            <person name="Chertkov O."/>
            <person name="Detter J.C."/>
            <person name="Han C."/>
            <person name="Tapia R."/>
            <person name="Land M."/>
            <person name="Hauser L."/>
            <person name="Kyrpides N."/>
            <person name="Mikhailova N."/>
            <person name="Hazen T.C."/>
            <person name="Woyke T."/>
        </authorList>
    </citation>
    <scope>NUCLEOTIDE SEQUENCE [LARGE SCALE GENOMIC DNA]</scope>
    <source>
        <strain evidence="9 10">JR</strain>
    </source>
</reference>
<evidence type="ECO:0000256" key="3">
    <source>
        <dbReference type="ARBA" id="ARBA00022448"/>
    </source>
</evidence>
<dbReference type="Gene3D" id="3.40.50.300">
    <property type="entry name" value="P-loop containing nucleotide triphosphate hydrolases"/>
    <property type="match status" value="1"/>
</dbReference>
<dbReference type="NCBIfam" id="TIGR01727">
    <property type="entry name" value="oligo_HPY"/>
    <property type="match status" value="1"/>
</dbReference>
<evidence type="ECO:0000313" key="9">
    <source>
        <dbReference type="EMBL" id="ADG82097.1"/>
    </source>
</evidence>
<dbReference type="KEGG" id="tjr:TherJR_1233"/>
<dbReference type="InterPro" id="IPR003593">
    <property type="entry name" value="AAA+_ATPase"/>
</dbReference>
<organism evidence="9 10">
    <name type="scientific">Thermincola potens (strain JR)</name>
    <dbReference type="NCBI Taxonomy" id="635013"/>
    <lineage>
        <taxon>Bacteria</taxon>
        <taxon>Bacillati</taxon>
        <taxon>Bacillota</taxon>
        <taxon>Clostridia</taxon>
        <taxon>Eubacteriales</taxon>
        <taxon>Thermincolaceae</taxon>
        <taxon>Thermincola</taxon>
    </lineage>
</organism>
<keyword evidence="10" id="KW-1185">Reference proteome</keyword>
<evidence type="ECO:0000256" key="7">
    <source>
        <dbReference type="ARBA" id="ARBA00023136"/>
    </source>
</evidence>
<protein>
    <submittedName>
        <fullName evidence="9">Oligopeptide/dipeptide ABC transporter, ATPase subunit</fullName>
    </submittedName>
</protein>
<evidence type="ECO:0000256" key="4">
    <source>
        <dbReference type="ARBA" id="ARBA00022475"/>
    </source>
</evidence>
<dbReference type="GO" id="GO:0015833">
    <property type="term" value="P:peptide transport"/>
    <property type="evidence" value="ECO:0007669"/>
    <property type="project" value="InterPro"/>
</dbReference>
<evidence type="ECO:0000256" key="6">
    <source>
        <dbReference type="ARBA" id="ARBA00022840"/>
    </source>
</evidence>
<dbReference type="Proteomes" id="UP000002377">
    <property type="component" value="Chromosome"/>
</dbReference>
<dbReference type="Pfam" id="PF00005">
    <property type="entry name" value="ABC_tran"/>
    <property type="match status" value="1"/>
</dbReference>
<evidence type="ECO:0000256" key="5">
    <source>
        <dbReference type="ARBA" id="ARBA00022741"/>
    </source>
</evidence>
<dbReference type="InterPro" id="IPR027417">
    <property type="entry name" value="P-loop_NTPase"/>
</dbReference>
<keyword evidence="3" id="KW-0813">Transport</keyword>
<dbReference type="OrthoDB" id="9779287at2"/>
<dbReference type="STRING" id="635013.TherJR_1233"/>
<dbReference type="InterPro" id="IPR017871">
    <property type="entry name" value="ABC_transporter-like_CS"/>
</dbReference>
<evidence type="ECO:0000313" key="10">
    <source>
        <dbReference type="Proteomes" id="UP000002377"/>
    </source>
</evidence>
<dbReference type="FunFam" id="3.40.50.300:FF:000016">
    <property type="entry name" value="Oligopeptide ABC transporter ATP-binding component"/>
    <property type="match status" value="1"/>
</dbReference>
<dbReference type="PROSITE" id="PS50893">
    <property type="entry name" value="ABC_TRANSPORTER_2"/>
    <property type="match status" value="1"/>
</dbReference>
<dbReference type="AlphaFoldDB" id="D5XEM6"/>
<dbReference type="HOGENOM" id="CLU_000604_1_23_9"/>
<feature type="domain" description="ABC transporter" evidence="8">
    <location>
        <begin position="21"/>
        <end position="271"/>
    </location>
</feature>
<dbReference type="eggNOG" id="COG0444">
    <property type="taxonomic scope" value="Bacteria"/>
</dbReference>
<dbReference type="PROSITE" id="PS00211">
    <property type="entry name" value="ABC_TRANSPORTER_1"/>
    <property type="match status" value="1"/>
</dbReference>
<proteinExistence type="inferred from homology"/>
<keyword evidence="4" id="KW-1003">Cell membrane</keyword>
<dbReference type="InterPro" id="IPR050388">
    <property type="entry name" value="ABC_Ni/Peptide_Import"/>
</dbReference>
<dbReference type="InterPro" id="IPR003439">
    <property type="entry name" value="ABC_transporter-like_ATP-bd"/>
</dbReference>
<keyword evidence="5" id="KW-0547">Nucleotide-binding</keyword>
<dbReference type="GO" id="GO:0005524">
    <property type="term" value="F:ATP binding"/>
    <property type="evidence" value="ECO:0007669"/>
    <property type="project" value="UniProtKB-KW"/>
</dbReference>
<comment type="subcellular location">
    <subcellularLocation>
        <location evidence="1">Cell membrane</location>
        <topology evidence="1">Peripheral membrane protein</topology>
    </subcellularLocation>
</comment>
<dbReference type="GO" id="GO:0016887">
    <property type="term" value="F:ATP hydrolysis activity"/>
    <property type="evidence" value="ECO:0007669"/>
    <property type="project" value="InterPro"/>
</dbReference>
<dbReference type="InterPro" id="IPR013563">
    <property type="entry name" value="Oligopep_ABC_C"/>
</dbReference>
<dbReference type="SMART" id="SM00382">
    <property type="entry name" value="AAA"/>
    <property type="match status" value="1"/>
</dbReference>
<evidence type="ECO:0000259" key="8">
    <source>
        <dbReference type="PROSITE" id="PS50893"/>
    </source>
</evidence>
<sequence>MAKNVKEGGLIKESQNITPILEVNGLSTSFLTATGEIKAVRDVSFSLYKGEVLAVVGESGCGKSVTARSVLRLIEPPGYIKSGQVLLNGVNLLNLSENEMRRIRGAEISMVFQDPMISFDPVYTVGQQFTEALLAHKRISRYEAKQKALHMLSAVSLREPERVFKSYPFQLSGGMRQRVMIAIALAMDPQVLIADEPTTALDVTVQSGILTELRRLNKEIGCAIILITHDLGVVAELADRVAVMYAGRIVETGSVYDIFDHAQHPYTRALLASTNPAKEDGWLITIPGQPPVMASLPPGCSFAGRCPEASGLCVHSEPKLYPETSEHRVSCWHTQSEERKIAGA</sequence>
<keyword evidence="7" id="KW-0472">Membrane</keyword>
<evidence type="ECO:0000256" key="1">
    <source>
        <dbReference type="ARBA" id="ARBA00004202"/>
    </source>
</evidence>
<name>D5XEM6_THEPJ</name>
<dbReference type="PANTHER" id="PTHR43297">
    <property type="entry name" value="OLIGOPEPTIDE TRANSPORT ATP-BINDING PROTEIN APPD"/>
    <property type="match status" value="1"/>
</dbReference>
<dbReference type="RefSeq" id="WP_013120116.1">
    <property type="nucleotide sequence ID" value="NC_014152.1"/>
</dbReference>
<dbReference type="SUPFAM" id="SSF52540">
    <property type="entry name" value="P-loop containing nucleoside triphosphate hydrolases"/>
    <property type="match status" value="1"/>
</dbReference>
<dbReference type="GO" id="GO:0005886">
    <property type="term" value="C:plasma membrane"/>
    <property type="evidence" value="ECO:0007669"/>
    <property type="project" value="UniProtKB-SubCell"/>
</dbReference>
<comment type="similarity">
    <text evidence="2">Belongs to the ABC transporter superfamily.</text>
</comment>
<dbReference type="PANTHER" id="PTHR43297:SF2">
    <property type="entry name" value="DIPEPTIDE TRANSPORT ATP-BINDING PROTEIN DPPD"/>
    <property type="match status" value="1"/>
</dbReference>
<gene>
    <name evidence="9" type="ordered locus">TherJR_1233</name>
</gene>
<evidence type="ECO:0000256" key="2">
    <source>
        <dbReference type="ARBA" id="ARBA00005417"/>
    </source>
</evidence>